<evidence type="ECO:0000313" key="6">
    <source>
        <dbReference type="Proteomes" id="UP000290637"/>
    </source>
</evidence>
<evidence type="ECO:0000256" key="4">
    <source>
        <dbReference type="SAM" id="SignalP"/>
    </source>
</evidence>
<protein>
    <submittedName>
        <fullName evidence="5">SDR family NAD(P)-dependent oxidoreductase</fullName>
    </submittedName>
</protein>
<dbReference type="SUPFAM" id="SSF51735">
    <property type="entry name" value="NAD(P)-binding Rossmann-fold domains"/>
    <property type="match status" value="1"/>
</dbReference>
<dbReference type="RefSeq" id="WP_130186950.1">
    <property type="nucleotide sequence ID" value="NZ_CP035913.1"/>
</dbReference>
<feature type="chain" id="PRO_5020982891" evidence="4">
    <location>
        <begin position="22"/>
        <end position="115"/>
    </location>
</feature>
<comment type="similarity">
    <text evidence="1">Belongs to the short-chain dehydrogenases/reductases (SDR) family.</text>
</comment>
<organism evidence="5 6">
    <name type="scientific">Pseudoduganella lutea</name>
    <dbReference type="NCBI Taxonomy" id="321985"/>
    <lineage>
        <taxon>Bacteria</taxon>
        <taxon>Pseudomonadati</taxon>
        <taxon>Pseudomonadota</taxon>
        <taxon>Betaproteobacteria</taxon>
        <taxon>Burkholderiales</taxon>
        <taxon>Oxalobacteraceae</taxon>
        <taxon>Telluria group</taxon>
        <taxon>Pseudoduganella</taxon>
    </lineage>
</organism>
<dbReference type="EMBL" id="CP035913">
    <property type="protein sequence ID" value="QBE63829.1"/>
    <property type="molecule type" value="Genomic_DNA"/>
</dbReference>
<dbReference type="OrthoDB" id="109589at2"/>
<evidence type="ECO:0000256" key="3">
    <source>
        <dbReference type="SAM" id="MobiDB-lite"/>
    </source>
</evidence>
<dbReference type="Proteomes" id="UP000290637">
    <property type="component" value="Chromosome"/>
</dbReference>
<dbReference type="InterPro" id="IPR036291">
    <property type="entry name" value="NAD(P)-bd_dom_sf"/>
</dbReference>
<evidence type="ECO:0000313" key="5">
    <source>
        <dbReference type="EMBL" id="QBE63829.1"/>
    </source>
</evidence>
<dbReference type="Pfam" id="PF00106">
    <property type="entry name" value="adh_short"/>
    <property type="match status" value="1"/>
</dbReference>
<feature type="region of interest" description="Disordered" evidence="3">
    <location>
        <begin position="87"/>
        <end position="115"/>
    </location>
</feature>
<dbReference type="KEGG" id="plue:EWM63_13240"/>
<gene>
    <name evidence="5" type="ORF">EWM63_13240</name>
</gene>
<feature type="compositionally biased region" description="Basic and acidic residues" evidence="3">
    <location>
        <begin position="89"/>
        <end position="99"/>
    </location>
</feature>
<dbReference type="InterPro" id="IPR002347">
    <property type="entry name" value="SDR_fam"/>
</dbReference>
<dbReference type="AlphaFoldDB" id="A0A4P6KXF5"/>
<dbReference type="Gene3D" id="3.40.50.720">
    <property type="entry name" value="NAD(P)-binding Rossmann-like Domain"/>
    <property type="match status" value="1"/>
</dbReference>
<name>A0A4P6KXF5_9BURK</name>
<keyword evidence="2" id="KW-0560">Oxidoreductase</keyword>
<dbReference type="GO" id="GO:0016020">
    <property type="term" value="C:membrane"/>
    <property type="evidence" value="ECO:0007669"/>
    <property type="project" value="TreeGrafter"/>
</dbReference>
<dbReference type="PANTHER" id="PTHR44196">
    <property type="entry name" value="DEHYDROGENASE/REDUCTASE SDR FAMILY MEMBER 7B"/>
    <property type="match status" value="1"/>
</dbReference>
<proteinExistence type="inferred from homology"/>
<feature type="signal peptide" evidence="4">
    <location>
        <begin position="1"/>
        <end position="21"/>
    </location>
</feature>
<dbReference type="GO" id="GO:0016491">
    <property type="term" value="F:oxidoreductase activity"/>
    <property type="evidence" value="ECO:0007669"/>
    <property type="project" value="UniProtKB-KW"/>
</dbReference>
<keyword evidence="4" id="KW-0732">Signal</keyword>
<sequence length="115" mass="12043">MRYLMLLMFAIQLAGCGTVLSADERDSVAGKTYVITGASSGFGKGVALELAAMRANVVLAARRTEALQAVAAEASARGGTPLVVTTDVSRQEDVQRRAPADAGLHWRGGRSSRAH</sequence>
<evidence type="ECO:0000256" key="1">
    <source>
        <dbReference type="ARBA" id="ARBA00006484"/>
    </source>
</evidence>
<accession>A0A4P6KXF5</accession>
<keyword evidence="6" id="KW-1185">Reference proteome</keyword>
<reference evidence="5 6" key="1">
    <citation type="submission" date="2019-02" db="EMBL/GenBank/DDBJ databases">
        <title>Draft Genome Sequences of Six Type Strains of the Genus Massilia.</title>
        <authorList>
            <person name="Miess H."/>
            <person name="Frediansyhah A."/>
            <person name="Gross H."/>
        </authorList>
    </citation>
    <scope>NUCLEOTIDE SEQUENCE [LARGE SCALE GENOMIC DNA]</scope>
    <source>
        <strain evidence="5 6">DSM 17473</strain>
    </source>
</reference>
<evidence type="ECO:0000256" key="2">
    <source>
        <dbReference type="ARBA" id="ARBA00023002"/>
    </source>
</evidence>
<dbReference type="PANTHER" id="PTHR44196:SF1">
    <property type="entry name" value="DEHYDROGENASE_REDUCTASE SDR FAMILY MEMBER 7B"/>
    <property type="match status" value="1"/>
</dbReference>